<keyword evidence="1 4" id="KW-0663">Pyridoxal phosphate</keyword>
<proteinExistence type="inferred from homology"/>
<dbReference type="Gene3D" id="3.90.1150.10">
    <property type="entry name" value="Aspartate Aminotransferase, domain 1"/>
    <property type="match status" value="1"/>
</dbReference>
<dbReference type="PANTHER" id="PTHR30244:SF39">
    <property type="entry name" value="BLR3650 PROTEIN"/>
    <property type="match status" value="1"/>
</dbReference>
<evidence type="ECO:0000256" key="5">
    <source>
        <dbReference type="RuleBase" id="RU004508"/>
    </source>
</evidence>
<dbReference type="PANTHER" id="PTHR30244">
    <property type="entry name" value="TRANSAMINASE"/>
    <property type="match status" value="1"/>
</dbReference>
<evidence type="ECO:0000256" key="4">
    <source>
        <dbReference type="PIRSR" id="PIRSR000390-2"/>
    </source>
</evidence>
<dbReference type="EMBL" id="CP039690">
    <property type="protein sequence ID" value="QCI69205.1"/>
    <property type="molecule type" value="Genomic_DNA"/>
</dbReference>
<keyword evidence="6" id="KW-0808">Transferase</keyword>
<feature type="modified residue" description="N6-(pyridoxal phosphate)lysine" evidence="4">
    <location>
        <position position="177"/>
    </location>
</feature>
<accession>A0A4D7BEY2</accession>
<dbReference type="Gene3D" id="3.40.640.10">
    <property type="entry name" value="Type I PLP-dependent aspartate aminotransferase-like (Major domain)"/>
    <property type="match status" value="1"/>
</dbReference>
<evidence type="ECO:0000256" key="3">
    <source>
        <dbReference type="PIRSR" id="PIRSR000390-1"/>
    </source>
</evidence>
<evidence type="ECO:0000256" key="2">
    <source>
        <dbReference type="ARBA" id="ARBA00037999"/>
    </source>
</evidence>
<evidence type="ECO:0000256" key="1">
    <source>
        <dbReference type="ARBA" id="ARBA00022898"/>
    </source>
</evidence>
<dbReference type="GO" id="GO:0008483">
    <property type="term" value="F:transaminase activity"/>
    <property type="evidence" value="ECO:0007669"/>
    <property type="project" value="UniProtKB-KW"/>
</dbReference>
<comment type="similarity">
    <text evidence="2 5">Belongs to the DegT/DnrJ/EryC1 family.</text>
</comment>
<gene>
    <name evidence="6" type="ORF">E8M01_13270</name>
</gene>
<organism evidence="6 7">
    <name type="scientific">Phreatobacter stygius</name>
    <dbReference type="NCBI Taxonomy" id="1940610"/>
    <lineage>
        <taxon>Bacteria</taxon>
        <taxon>Pseudomonadati</taxon>
        <taxon>Pseudomonadota</taxon>
        <taxon>Alphaproteobacteria</taxon>
        <taxon>Hyphomicrobiales</taxon>
        <taxon>Phreatobacteraceae</taxon>
        <taxon>Phreatobacter</taxon>
    </lineage>
</organism>
<dbReference type="PIRSF" id="PIRSF000390">
    <property type="entry name" value="PLP_StrS"/>
    <property type="match status" value="1"/>
</dbReference>
<dbReference type="InterPro" id="IPR015422">
    <property type="entry name" value="PyrdxlP-dep_Trfase_small"/>
</dbReference>
<feature type="active site" description="Proton acceptor" evidence="3">
    <location>
        <position position="177"/>
    </location>
</feature>
<keyword evidence="7" id="KW-1185">Reference proteome</keyword>
<name>A0A4D7BEY2_9HYPH</name>
<dbReference type="FunFam" id="3.40.640.10:FF:000089">
    <property type="entry name" value="Aminotransferase, DegT/DnrJ/EryC1/StrS family"/>
    <property type="match status" value="1"/>
</dbReference>
<dbReference type="SUPFAM" id="SSF53383">
    <property type="entry name" value="PLP-dependent transferases"/>
    <property type="match status" value="1"/>
</dbReference>
<reference evidence="6 7" key="1">
    <citation type="submission" date="2019-04" db="EMBL/GenBank/DDBJ databases">
        <title>Phreatobacter aquaticus sp. nov.</title>
        <authorList>
            <person name="Choi A."/>
        </authorList>
    </citation>
    <scope>NUCLEOTIDE SEQUENCE [LARGE SCALE GENOMIC DNA]</scope>
    <source>
        <strain evidence="6 7">KCTC 52518</strain>
    </source>
</reference>
<dbReference type="InterPro" id="IPR015421">
    <property type="entry name" value="PyrdxlP-dep_Trfase_major"/>
</dbReference>
<dbReference type="Proteomes" id="UP000298781">
    <property type="component" value="Chromosome"/>
</dbReference>
<dbReference type="InterPro" id="IPR015424">
    <property type="entry name" value="PyrdxlP-dep_Trfase"/>
</dbReference>
<sequence length="375" mass="40845">MSSPDINEDDIALVTEILRSGQLSIGPYLEKFEALIADYVGARHAVAVANGTAGLHLCMRLAGVDDGGEVITSPFSFVASANCILYERGKPVFVDIDEESLNIDTRLVEAAITARTRAILPIHVFGQPADMDRLNAIATRHSVTVVEDACEALGSEYKGRKVGTFGQAAVFAFYPNKQMTTGEGGVVVTDDPEWAKALRSLRNQGRAEMGGWLTHDRLGFNYRLDEMSAGLGVSQLSRVESLLGQRSAVAARYHEALKRIPGVRPIMPCGGTTRMSWFVYVVRLDDGLPREDIAQHMAAQGIPTRNYFPPIHLQPFYRRDYGYRPGQFPIAERVSATTLALPFHGRLNDQDIERVCDGLARAINAVAPACAGAAV</sequence>
<dbReference type="GO" id="GO:0000271">
    <property type="term" value="P:polysaccharide biosynthetic process"/>
    <property type="evidence" value="ECO:0007669"/>
    <property type="project" value="TreeGrafter"/>
</dbReference>
<dbReference type="KEGG" id="pstg:E8M01_13270"/>
<evidence type="ECO:0000313" key="7">
    <source>
        <dbReference type="Proteomes" id="UP000298781"/>
    </source>
</evidence>
<protein>
    <submittedName>
        <fullName evidence="6">DegT/DnrJ/EryC1/StrS family aminotransferase</fullName>
    </submittedName>
</protein>
<dbReference type="OrthoDB" id="9768668at2"/>
<dbReference type="InterPro" id="IPR000653">
    <property type="entry name" value="DegT/StrS_aminotransferase"/>
</dbReference>
<dbReference type="AlphaFoldDB" id="A0A4D7BEY2"/>
<dbReference type="CDD" id="cd00616">
    <property type="entry name" value="AHBA_syn"/>
    <property type="match status" value="1"/>
</dbReference>
<keyword evidence="6" id="KW-0032">Aminotransferase</keyword>
<dbReference type="Pfam" id="PF01041">
    <property type="entry name" value="DegT_DnrJ_EryC1"/>
    <property type="match status" value="1"/>
</dbReference>
<dbReference type="GO" id="GO:0030170">
    <property type="term" value="F:pyridoxal phosphate binding"/>
    <property type="evidence" value="ECO:0007669"/>
    <property type="project" value="UniProtKB-ARBA"/>
</dbReference>
<evidence type="ECO:0000313" key="6">
    <source>
        <dbReference type="EMBL" id="QCI69205.1"/>
    </source>
</evidence>